<accession>A0A0F9IDP6</accession>
<reference evidence="1" key="1">
    <citation type="journal article" date="2015" name="Nature">
        <title>Complex archaea that bridge the gap between prokaryotes and eukaryotes.</title>
        <authorList>
            <person name="Spang A."/>
            <person name="Saw J.H."/>
            <person name="Jorgensen S.L."/>
            <person name="Zaremba-Niedzwiedzka K."/>
            <person name="Martijn J."/>
            <person name="Lind A.E."/>
            <person name="van Eijk R."/>
            <person name="Schleper C."/>
            <person name="Guy L."/>
            <person name="Ettema T.J."/>
        </authorList>
    </citation>
    <scope>NUCLEOTIDE SEQUENCE</scope>
</reference>
<dbReference type="AlphaFoldDB" id="A0A0F9IDP6"/>
<feature type="non-terminal residue" evidence="1">
    <location>
        <position position="1"/>
    </location>
</feature>
<gene>
    <name evidence="1" type="ORF">LCGC14_1889810</name>
</gene>
<dbReference type="EMBL" id="LAZR01019606">
    <property type="protein sequence ID" value="KKL91920.1"/>
    <property type="molecule type" value="Genomic_DNA"/>
</dbReference>
<sequence>LLVNGQDWSRAGHDFWLTRNGHGAGFWDGDWPEPQAATLTAASTAYGECNLYVGDDGLIYI</sequence>
<protein>
    <submittedName>
        <fullName evidence="1">Uncharacterized protein</fullName>
    </submittedName>
</protein>
<organism evidence="1">
    <name type="scientific">marine sediment metagenome</name>
    <dbReference type="NCBI Taxonomy" id="412755"/>
    <lineage>
        <taxon>unclassified sequences</taxon>
        <taxon>metagenomes</taxon>
        <taxon>ecological metagenomes</taxon>
    </lineage>
</organism>
<name>A0A0F9IDP6_9ZZZZ</name>
<evidence type="ECO:0000313" key="1">
    <source>
        <dbReference type="EMBL" id="KKL91920.1"/>
    </source>
</evidence>
<proteinExistence type="predicted"/>
<comment type="caution">
    <text evidence="1">The sequence shown here is derived from an EMBL/GenBank/DDBJ whole genome shotgun (WGS) entry which is preliminary data.</text>
</comment>